<evidence type="ECO:0000313" key="7">
    <source>
        <dbReference type="Proteomes" id="UP000196531"/>
    </source>
</evidence>
<sequence>MQKLKYSEISGLDNKQIDAKVKEMRTNLFNMRMQKSAAGLEKPHVVRIAKGNIARLLTVKNSKGE</sequence>
<comment type="caution">
    <text evidence="6">The sequence shown here is derived from an EMBL/GenBank/DDBJ whole genome shotgun (WGS) entry which is preliminary data.</text>
</comment>
<dbReference type="HAMAP" id="MF_00374">
    <property type="entry name" value="Ribosomal_uL29"/>
    <property type="match status" value="1"/>
</dbReference>
<dbReference type="Proteomes" id="UP000196531">
    <property type="component" value="Unassembled WGS sequence"/>
</dbReference>
<evidence type="ECO:0000256" key="5">
    <source>
        <dbReference type="HAMAP-Rule" id="MF_00374"/>
    </source>
</evidence>
<evidence type="ECO:0000256" key="3">
    <source>
        <dbReference type="ARBA" id="ARBA00023274"/>
    </source>
</evidence>
<dbReference type="GO" id="GO:1990904">
    <property type="term" value="C:ribonucleoprotein complex"/>
    <property type="evidence" value="ECO:0007669"/>
    <property type="project" value="UniProtKB-KW"/>
</dbReference>
<proteinExistence type="inferred from homology"/>
<dbReference type="GO" id="GO:0005840">
    <property type="term" value="C:ribosome"/>
    <property type="evidence" value="ECO:0007669"/>
    <property type="project" value="UniProtKB-KW"/>
</dbReference>
<organism evidence="6 7">
    <name type="scientific">Halobacteriovorax marinus</name>
    <dbReference type="NCBI Taxonomy" id="97084"/>
    <lineage>
        <taxon>Bacteria</taxon>
        <taxon>Pseudomonadati</taxon>
        <taxon>Bdellovibrionota</taxon>
        <taxon>Bacteriovoracia</taxon>
        <taxon>Bacteriovoracales</taxon>
        <taxon>Halobacteriovoraceae</taxon>
        <taxon>Halobacteriovorax</taxon>
    </lineage>
</organism>
<dbReference type="NCBIfam" id="TIGR00012">
    <property type="entry name" value="L29"/>
    <property type="match status" value="1"/>
</dbReference>
<comment type="similarity">
    <text evidence="1 5">Belongs to the universal ribosomal protein uL29 family.</text>
</comment>
<evidence type="ECO:0000313" key="6">
    <source>
        <dbReference type="EMBL" id="OUR93760.1"/>
    </source>
</evidence>
<dbReference type="GO" id="GO:0006412">
    <property type="term" value="P:translation"/>
    <property type="evidence" value="ECO:0007669"/>
    <property type="project" value="UniProtKB-UniRule"/>
</dbReference>
<gene>
    <name evidence="5" type="primary">rpmC</name>
    <name evidence="6" type="ORF">A9Q84_20070</name>
</gene>
<dbReference type="GO" id="GO:0003735">
    <property type="term" value="F:structural constituent of ribosome"/>
    <property type="evidence" value="ECO:0007669"/>
    <property type="project" value="InterPro"/>
</dbReference>
<evidence type="ECO:0000256" key="2">
    <source>
        <dbReference type="ARBA" id="ARBA00022980"/>
    </source>
</evidence>
<dbReference type="Pfam" id="PF00831">
    <property type="entry name" value="Ribosomal_L29"/>
    <property type="match status" value="1"/>
</dbReference>
<dbReference type="CDD" id="cd00427">
    <property type="entry name" value="Ribosomal_L29_HIP"/>
    <property type="match status" value="1"/>
</dbReference>
<dbReference type="Gene3D" id="1.10.287.310">
    <property type="match status" value="1"/>
</dbReference>
<accession>A0A1Y5F9B7</accession>
<keyword evidence="2 5" id="KW-0689">Ribosomal protein</keyword>
<dbReference type="InterPro" id="IPR036049">
    <property type="entry name" value="Ribosomal_uL29_sf"/>
</dbReference>
<dbReference type="InterPro" id="IPR001854">
    <property type="entry name" value="Ribosomal_uL29"/>
</dbReference>
<protein>
    <recommendedName>
        <fullName evidence="4 5">Large ribosomal subunit protein uL29</fullName>
    </recommendedName>
</protein>
<dbReference type="SUPFAM" id="SSF46561">
    <property type="entry name" value="Ribosomal protein L29 (L29p)"/>
    <property type="match status" value="1"/>
</dbReference>
<reference evidence="7" key="1">
    <citation type="journal article" date="2017" name="Proc. Natl. Acad. Sci. U.S.A.">
        <title>Simulation of Deepwater Horizon oil plume reveals substrate specialization within a complex community of hydrocarbon-degraders.</title>
        <authorList>
            <person name="Hu P."/>
            <person name="Dubinsky E.A."/>
            <person name="Probst A.J."/>
            <person name="Wang J."/>
            <person name="Sieber C.M.K."/>
            <person name="Tom L.M."/>
            <person name="Gardinali P."/>
            <person name="Banfield J.F."/>
            <person name="Atlas R.M."/>
            <person name="Andersen G.L."/>
        </authorList>
    </citation>
    <scope>NUCLEOTIDE SEQUENCE [LARGE SCALE GENOMIC DNA]</scope>
</reference>
<dbReference type="EMBL" id="MAAO01000015">
    <property type="protein sequence ID" value="OUR93760.1"/>
    <property type="molecule type" value="Genomic_DNA"/>
</dbReference>
<evidence type="ECO:0000256" key="1">
    <source>
        <dbReference type="ARBA" id="ARBA00009254"/>
    </source>
</evidence>
<dbReference type="AlphaFoldDB" id="A0A1Y5F9B7"/>
<name>A0A1Y5F9B7_9BACT</name>
<evidence type="ECO:0000256" key="4">
    <source>
        <dbReference type="ARBA" id="ARBA00035204"/>
    </source>
</evidence>
<keyword evidence="3 5" id="KW-0687">Ribonucleoprotein</keyword>